<proteinExistence type="predicted"/>
<protein>
    <submittedName>
        <fullName evidence="1">Uncharacterized protein</fullName>
    </submittedName>
</protein>
<dbReference type="Proteomes" id="UP000317770">
    <property type="component" value="Unassembled WGS sequence"/>
</dbReference>
<evidence type="ECO:0000313" key="2">
    <source>
        <dbReference type="Proteomes" id="UP000317770"/>
    </source>
</evidence>
<gene>
    <name evidence="1" type="ORF">FQP34_01890</name>
</gene>
<accession>A0A8B5Y4F5</accession>
<name>A0A8B5Y4F5_9BACI</name>
<dbReference type="EMBL" id="VNKI01000001">
    <property type="protein sequence ID" value="TVX84000.1"/>
    <property type="molecule type" value="Genomic_DNA"/>
</dbReference>
<evidence type="ECO:0000313" key="1">
    <source>
        <dbReference type="EMBL" id="TVX84000.1"/>
    </source>
</evidence>
<organism evidence="1 2">
    <name type="scientific">Peribacillus simplex</name>
    <dbReference type="NCBI Taxonomy" id="1478"/>
    <lineage>
        <taxon>Bacteria</taxon>
        <taxon>Bacillati</taxon>
        <taxon>Bacillota</taxon>
        <taxon>Bacilli</taxon>
        <taxon>Bacillales</taxon>
        <taxon>Bacillaceae</taxon>
        <taxon>Peribacillus</taxon>
    </lineage>
</organism>
<reference evidence="1 2" key="1">
    <citation type="submission" date="2019-07" db="EMBL/GenBank/DDBJ databases">
        <title>Genome assembly of Bacillus simplex strain GGC-P6A.</title>
        <authorList>
            <person name="Jennings M.E."/>
            <person name="Barton H.A."/>
        </authorList>
    </citation>
    <scope>NUCLEOTIDE SEQUENCE [LARGE SCALE GENOMIC DNA]</scope>
    <source>
        <strain evidence="1 2">GGC-P6A</strain>
    </source>
</reference>
<dbReference type="AlphaFoldDB" id="A0A8B5Y4F5"/>
<sequence>MKKGRFLTSLLCQLAVSTLKTSLLFLGRGHRGGTCGSLINPAKLITDEDYNRLAETAKKFSAIVQKS</sequence>
<comment type="caution">
    <text evidence="1">The sequence shown here is derived from an EMBL/GenBank/DDBJ whole genome shotgun (WGS) entry which is preliminary data.</text>
</comment>